<dbReference type="KEGG" id="vbo:CKY39_32400"/>
<evidence type="ECO:0000256" key="6">
    <source>
        <dbReference type="ARBA" id="ARBA00022692"/>
    </source>
</evidence>
<evidence type="ECO:0000259" key="12">
    <source>
        <dbReference type="Pfam" id="PF12019"/>
    </source>
</evidence>
<evidence type="ECO:0000256" key="10">
    <source>
        <dbReference type="ARBA" id="ARBA00030775"/>
    </source>
</evidence>
<comment type="similarity">
    <text evidence="9">Belongs to the GSP H family.</text>
</comment>
<keyword evidence="6 11" id="KW-0812">Transmembrane</keyword>
<dbReference type="InterPro" id="IPR012902">
    <property type="entry name" value="N_methyl_site"/>
</dbReference>
<gene>
    <name evidence="13" type="ORF">CKY39_32400</name>
</gene>
<name>A0A250DV95_9BURK</name>
<evidence type="ECO:0000313" key="13">
    <source>
        <dbReference type="EMBL" id="ATA58011.1"/>
    </source>
</evidence>
<keyword evidence="4" id="KW-0488">Methylation</keyword>
<dbReference type="GO" id="GO:0015628">
    <property type="term" value="P:protein secretion by the type II secretion system"/>
    <property type="evidence" value="ECO:0007669"/>
    <property type="project" value="InterPro"/>
</dbReference>
<evidence type="ECO:0000256" key="9">
    <source>
        <dbReference type="ARBA" id="ARBA00025772"/>
    </source>
</evidence>
<dbReference type="GO" id="GO:0005886">
    <property type="term" value="C:plasma membrane"/>
    <property type="evidence" value="ECO:0007669"/>
    <property type="project" value="UniProtKB-SubCell"/>
</dbReference>
<dbReference type="EMBL" id="CP023284">
    <property type="protein sequence ID" value="ATA58011.1"/>
    <property type="molecule type" value="Genomic_DNA"/>
</dbReference>
<sequence>MPADRTMPITVRQRGFTLVELVVTIAVLALILFAAMPSIGSWLENTRIRNVADSLQNGLQLARGEAVRRNQSVSLWLVSLNDPAVLSDDCSLSGASGAWIVSVNSPVGHCADAPSTNSSPMIVTGRASGDSGGRVSVAAVQSADGSTEGTRVTFNGFGRVANTDAIGQIDVTGTTTGARALRIVVSPSGSVRMCEPAIVDSAAKDPRKC</sequence>
<dbReference type="Pfam" id="PF12019">
    <property type="entry name" value="GspH"/>
    <property type="match status" value="1"/>
</dbReference>
<evidence type="ECO:0000256" key="3">
    <source>
        <dbReference type="ARBA" id="ARBA00022475"/>
    </source>
</evidence>
<dbReference type="InterPro" id="IPR045584">
    <property type="entry name" value="Pilin-like"/>
</dbReference>
<dbReference type="Pfam" id="PF07963">
    <property type="entry name" value="N_methyl"/>
    <property type="match status" value="1"/>
</dbReference>
<dbReference type="Proteomes" id="UP000217154">
    <property type="component" value="Chromosome"/>
</dbReference>
<evidence type="ECO:0000256" key="5">
    <source>
        <dbReference type="ARBA" id="ARBA00022519"/>
    </source>
</evidence>
<dbReference type="NCBIfam" id="TIGR02532">
    <property type="entry name" value="IV_pilin_GFxxxE"/>
    <property type="match status" value="1"/>
</dbReference>
<dbReference type="PROSITE" id="PS00409">
    <property type="entry name" value="PROKAR_NTER_METHYL"/>
    <property type="match status" value="1"/>
</dbReference>
<keyword evidence="8 11" id="KW-0472">Membrane</keyword>
<dbReference type="Gene3D" id="3.55.40.10">
    <property type="entry name" value="minor pseudopilin epsh domain"/>
    <property type="match status" value="1"/>
</dbReference>
<feature type="transmembrane region" description="Helical" evidence="11">
    <location>
        <begin position="21"/>
        <end position="43"/>
    </location>
</feature>
<reference evidence="13 14" key="1">
    <citation type="submission" date="2017-09" db="EMBL/GenBank/DDBJ databases">
        <title>The diverse metabolic capabilities of V. boronicumulans make it an excellent choice for continued studies on novel biodegradation.</title>
        <authorList>
            <person name="Sun S."/>
        </authorList>
    </citation>
    <scope>NUCLEOTIDE SEQUENCE [LARGE SCALE GENOMIC DNA]</scope>
    <source>
        <strain evidence="13 14">J1</strain>
    </source>
</reference>
<evidence type="ECO:0000256" key="1">
    <source>
        <dbReference type="ARBA" id="ARBA00004377"/>
    </source>
</evidence>
<keyword evidence="3" id="KW-1003">Cell membrane</keyword>
<evidence type="ECO:0000256" key="2">
    <source>
        <dbReference type="ARBA" id="ARBA00021549"/>
    </source>
</evidence>
<dbReference type="SUPFAM" id="SSF54523">
    <property type="entry name" value="Pili subunits"/>
    <property type="match status" value="1"/>
</dbReference>
<keyword evidence="7 11" id="KW-1133">Transmembrane helix</keyword>
<dbReference type="AlphaFoldDB" id="A0A250DV95"/>
<evidence type="ECO:0000256" key="4">
    <source>
        <dbReference type="ARBA" id="ARBA00022481"/>
    </source>
</evidence>
<evidence type="ECO:0000256" key="8">
    <source>
        <dbReference type="ARBA" id="ARBA00023136"/>
    </source>
</evidence>
<protein>
    <recommendedName>
        <fullName evidence="2">Type II secretion system protein H</fullName>
    </recommendedName>
    <alternativeName>
        <fullName evidence="10">General secretion pathway protein H</fullName>
    </alternativeName>
</protein>
<evidence type="ECO:0000313" key="14">
    <source>
        <dbReference type="Proteomes" id="UP000217154"/>
    </source>
</evidence>
<organism evidence="13 14">
    <name type="scientific">Variovorax boronicumulans</name>
    <dbReference type="NCBI Taxonomy" id="436515"/>
    <lineage>
        <taxon>Bacteria</taxon>
        <taxon>Pseudomonadati</taxon>
        <taxon>Pseudomonadota</taxon>
        <taxon>Betaproteobacteria</taxon>
        <taxon>Burkholderiales</taxon>
        <taxon>Comamonadaceae</taxon>
        <taxon>Variovorax</taxon>
    </lineage>
</organism>
<dbReference type="GO" id="GO:0015627">
    <property type="term" value="C:type II protein secretion system complex"/>
    <property type="evidence" value="ECO:0007669"/>
    <property type="project" value="InterPro"/>
</dbReference>
<feature type="domain" description="General secretion pathway GspH" evidence="12">
    <location>
        <begin position="52"/>
        <end position="189"/>
    </location>
</feature>
<proteinExistence type="inferred from homology"/>
<comment type="subcellular location">
    <subcellularLocation>
        <location evidence="1">Cell inner membrane</location>
        <topology evidence="1">Single-pass membrane protein</topology>
    </subcellularLocation>
</comment>
<evidence type="ECO:0000256" key="11">
    <source>
        <dbReference type="SAM" id="Phobius"/>
    </source>
</evidence>
<evidence type="ECO:0000256" key="7">
    <source>
        <dbReference type="ARBA" id="ARBA00022989"/>
    </source>
</evidence>
<dbReference type="InterPro" id="IPR022346">
    <property type="entry name" value="T2SS_GspH"/>
</dbReference>
<accession>A0A250DV95</accession>
<keyword evidence="5" id="KW-0997">Cell inner membrane</keyword>